<feature type="binding site" evidence="6">
    <location>
        <begin position="98"/>
        <end position="99"/>
    </location>
    <ligand>
        <name>ATP</name>
        <dbReference type="ChEBI" id="CHEBI:30616"/>
    </ligand>
</feature>
<dbReference type="Pfam" id="PF00183">
    <property type="entry name" value="HSP90"/>
    <property type="match status" value="1"/>
</dbReference>
<feature type="region of interest" description="C" evidence="5">
    <location>
        <begin position="555"/>
        <end position="634"/>
    </location>
</feature>
<dbReference type="GO" id="GO:0051082">
    <property type="term" value="F:unfolded protein binding"/>
    <property type="evidence" value="ECO:0007669"/>
    <property type="project" value="UniProtKB-UniRule"/>
</dbReference>
<feature type="binding site" evidence="6">
    <location>
        <position position="169"/>
    </location>
    <ligand>
        <name>ATP</name>
        <dbReference type="ChEBI" id="CHEBI:30616"/>
    </ligand>
</feature>
<dbReference type="SUPFAM" id="SSF54211">
    <property type="entry name" value="Ribosomal protein S5 domain 2-like"/>
    <property type="match status" value="1"/>
</dbReference>
<dbReference type="GO" id="GO:0016887">
    <property type="term" value="F:ATP hydrolysis activity"/>
    <property type="evidence" value="ECO:0007669"/>
    <property type="project" value="InterPro"/>
</dbReference>
<dbReference type="GO" id="GO:0005524">
    <property type="term" value="F:ATP binding"/>
    <property type="evidence" value="ECO:0007669"/>
    <property type="project" value="UniProtKB-UniRule"/>
</dbReference>
<feature type="binding site" evidence="6">
    <location>
        <position position="83"/>
    </location>
    <ligand>
        <name>ATP</name>
        <dbReference type="ChEBI" id="CHEBI:30616"/>
    </ligand>
</feature>
<dbReference type="InterPro" id="IPR019805">
    <property type="entry name" value="Heat_shock_protein_90_CS"/>
</dbReference>
<dbReference type="SUPFAM" id="SSF55874">
    <property type="entry name" value="ATPase domain of HSP90 chaperone/DNA topoisomerase II/histidine kinase"/>
    <property type="match status" value="1"/>
</dbReference>
<feature type="coiled-coil region" evidence="7">
    <location>
        <begin position="494"/>
        <end position="521"/>
    </location>
</feature>
<dbReference type="Gene3D" id="3.40.50.11260">
    <property type="match status" value="1"/>
</dbReference>
<dbReference type="InterPro" id="IPR020575">
    <property type="entry name" value="Hsp90_N"/>
</dbReference>
<dbReference type="CDD" id="cd16927">
    <property type="entry name" value="HATPase_Hsp90-like"/>
    <property type="match status" value="1"/>
</dbReference>
<keyword evidence="5" id="KW-0346">Stress response</keyword>
<evidence type="ECO:0000256" key="6">
    <source>
        <dbReference type="PIRSR" id="PIRSR002583-1"/>
    </source>
</evidence>
<comment type="subcellular location">
    <subcellularLocation>
        <location evidence="5">Cytoplasm</location>
    </subcellularLocation>
</comment>
<keyword evidence="5" id="KW-0963">Cytoplasm</keyword>
<dbReference type="InterPro" id="IPR037196">
    <property type="entry name" value="HSP90_C"/>
</dbReference>
<dbReference type="GO" id="GO:0140662">
    <property type="term" value="F:ATP-dependent protein folding chaperone"/>
    <property type="evidence" value="ECO:0007669"/>
    <property type="project" value="InterPro"/>
</dbReference>
<feature type="binding site" evidence="6">
    <location>
        <position position="78"/>
    </location>
    <ligand>
        <name>ATP</name>
        <dbReference type="ChEBI" id="CHEBI:30616"/>
    </ligand>
</feature>
<comment type="subunit">
    <text evidence="5">Homodimer.</text>
</comment>
<comment type="caution">
    <text evidence="5">Lacks conserved residue(s) required for the propagation of feature annotation.</text>
</comment>
<dbReference type="AlphaFoldDB" id="A0A1H6PZX4"/>
<evidence type="ECO:0000256" key="7">
    <source>
        <dbReference type="SAM" id="Coils"/>
    </source>
</evidence>
<dbReference type="Pfam" id="PF13589">
    <property type="entry name" value="HATPase_c_3"/>
    <property type="match status" value="1"/>
</dbReference>
<keyword evidence="2 5" id="KW-0547">Nucleotide-binding</keyword>
<dbReference type="EMBL" id="FNYK01000001">
    <property type="protein sequence ID" value="SEI37181.1"/>
    <property type="molecule type" value="Genomic_DNA"/>
</dbReference>
<reference evidence="9" key="1">
    <citation type="submission" date="2016-10" db="EMBL/GenBank/DDBJ databases">
        <authorList>
            <person name="Varghese N."/>
        </authorList>
    </citation>
    <scope>NUCLEOTIDE SEQUENCE [LARGE SCALE GENOMIC DNA]</scope>
    <source>
        <strain evidence="9">DSM 20406</strain>
    </source>
</reference>
<keyword evidence="4 5" id="KW-0143">Chaperone</keyword>
<feature type="binding site" evidence="6">
    <location>
        <position position="36"/>
    </location>
    <ligand>
        <name>ATP</name>
        <dbReference type="ChEBI" id="CHEBI:30616"/>
    </ligand>
</feature>
<keyword evidence="3 5" id="KW-0067">ATP-binding</keyword>
<dbReference type="eggNOG" id="COG0326">
    <property type="taxonomic scope" value="Bacteria"/>
</dbReference>
<dbReference type="PROSITE" id="PS00298">
    <property type="entry name" value="HSP90"/>
    <property type="match status" value="1"/>
</dbReference>
<feature type="binding site" evidence="6">
    <location>
        <position position="343"/>
    </location>
    <ligand>
        <name>ATP</name>
        <dbReference type="ChEBI" id="CHEBI:30616"/>
    </ligand>
</feature>
<dbReference type="SUPFAM" id="SSF110942">
    <property type="entry name" value="HSP90 C-terminal domain"/>
    <property type="match status" value="1"/>
</dbReference>
<evidence type="ECO:0000256" key="1">
    <source>
        <dbReference type="ARBA" id="ARBA00008239"/>
    </source>
</evidence>
<dbReference type="GO" id="GO:0005737">
    <property type="term" value="C:cytoplasm"/>
    <property type="evidence" value="ECO:0007669"/>
    <property type="project" value="UniProtKB-SubCell"/>
</dbReference>
<evidence type="ECO:0000313" key="8">
    <source>
        <dbReference type="EMBL" id="SEI37181.1"/>
    </source>
</evidence>
<comment type="similarity">
    <text evidence="1 5">Belongs to the heat shock protein 90 family.</text>
</comment>
<evidence type="ECO:0000256" key="4">
    <source>
        <dbReference type="ARBA" id="ARBA00023186"/>
    </source>
</evidence>
<dbReference type="OrthoDB" id="9802640at2"/>
<dbReference type="STRING" id="322505.SAMN04487836_10157"/>
<evidence type="ECO:0000313" key="9">
    <source>
        <dbReference type="Proteomes" id="UP000183028"/>
    </source>
</evidence>
<comment type="function">
    <text evidence="5">Molecular chaperone. Has ATPase activity.</text>
</comment>
<sequence>MSDKKQFKTESKRLLDLMINSIYSHKEIFLRELISNASDASDKLYYKALQENIQGISREDMAIYLKADKEQRTLTIEDYGIGMSKDELDSLLGTIAHSGSDEFKKALEKGVDNVDIIGQFGVGFYSAFMVADKVEVFSKKYGEEKAYVWVSDTSDGYEINEASLDHHGTMIVLHMKPNTEDEDYDQYLEQYRIEALVKKYSDYIRYPIKMDVTVSKKKEGTEDEYEDVTETRVLNSMVPLWKRNKKDITKEEYDNFYKAKFNDFEDPQRVMHNRVEGNVTYDSLLFIPSHTPQNYYSTDYERGLQLYSRGVFIMDKCKDLVPEHFRFVRGLVDSEDLNLNISREMLQHDRSLKVIADRIEKRISSELEKMLKNEREEYVKFFDNFGMQLKFGIYNSYGMLKDKLQDLLMFYSANKKELITLREYVDNMAEGQTEIYFASGETTNKIDLLPQVEAVKDKGYDILYLTDNVDEFCLQMMRDYDSKTFKNVTQGDLNIETEEEKKNLEEQTNDNKDMIDAIKEALGDKVQDVKLTARLKNHPVCLTSGEGLSFEMEKVLKAMPDAQAQELKAGRILEINPNHELFSSLKKVYEKNHDALKDYASILFDQALLIEGFTIEDPVDFSNKITKLMIEASK</sequence>
<dbReference type="Gene3D" id="3.30.230.80">
    <property type="match status" value="1"/>
</dbReference>
<dbReference type="InterPro" id="IPR036890">
    <property type="entry name" value="HATPase_C_sf"/>
</dbReference>
<dbReference type="RefSeq" id="WP_074731048.1">
    <property type="nucleotide sequence ID" value="NZ_FNYK01000001.1"/>
</dbReference>
<keyword evidence="7" id="KW-0175">Coiled coil</keyword>
<dbReference type="InterPro" id="IPR001404">
    <property type="entry name" value="Hsp90_fam"/>
</dbReference>
<dbReference type="PRINTS" id="PR00775">
    <property type="entry name" value="HEATSHOCK90"/>
</dbReference>
<evidence type="ECO:0000256" key="5">
    <source>
        <dbReference type="HAMAP-Rule" id="MF_00505"/>
    </source>
</evidence>
<keyword evidence="9" id="KW-1185">Reference proteome</keyword>
<dbReference type="PIRSF" id="PIRSF002583">
    <property type="entry name" value="Hsp90"/>
    <property type="match status" value="1"/>
</dbReference>
<feature type="binding site" evidence="6">
    <location>
        <begin position="119"/>
        <end position="124"/>
    </location>
    <ligand>
        <name>ATP</name>
        <dbReference type="ChEBI" id="CHEBI:30616"/>
    </ligand>
</feature>
<feature type="region of interest" description="A; substrate-binding" evidence="5">
    <location>
        <begin position="1"/>
        <end position="343"/>
    </location>
</feature>
<organism evidence="8 9">
    <name type="scientific">Sharpea azabuensis</name>
    <dbReference type="NCBI Taxonomy" id="322505"/>
    <lineage>
        <taxon>Bacteria</taxon>
        <taxon>Bacillati</taxon>
        <taxon>Bacillota</taxon>
        <taxon>Erysipelotrichia</taxon>
        <taxon>Erysipelotrichales</taxon>
        <taxon>Coprobacillaceae</taxon>
        <taxon>Sharpea</taxon>
    </lineage>
</organism>
<dbReference type="Gene3D" id="1.20.120.790">
    <property type="entry name" value="Heat shock protein 90, C-terminal domain"/>
    <property type="match status" value="1"/>
</dbReference>
<proteinExistence type="inferred from homology"/>
<dbReference type="HAMAP" id="MF_00505">
    <property type="entry name" value="HSP90"/>
    <property type="match status" value="1"/>
</dbReference>
<protein>
    <recommendedName>
        <fullName evidence="5">Chaperone protein HtpG</fullName>
    </recommendedName>
    <alternativeName>
        <fullName evidence="5">Heat shock protein HtpG</fullName>
    </alternativeName>
    <alternativeName>
        <fullName evidence="5">High temperature protein G</fullName>
    </alternativeName>
</protein>
<dbReference type="NCBIfam" id="NF003555">
    <property type="entry name" value="PRK05218.1"/>
    <property type="match status" value="1"/>
</dbReference>
<name>A0A1H6PZX4_9FIRM</name>
<dbReference type="Gene3D" id="3.30.565.10">
    <property type="entry name" value="Histidine kinase-like ATPase, C-terminal domain"/>
    <property type="match status" value="1"/>
</dbReference>
<evidence type="ECO:0000256" key="3">
    <source>
        <dbReference type="ARBA" id="ARBA00022840"/>
    </source>
</evidence>
<accession>A0A1H6PZX4</accession>
<evidence type="ECO:0000256" key="2">
    <source>
        <dbReference type="ARBA" id="ARBA00022741"/>
    </source>
</evidence>
<dbReference type="PANTHER" id="PTHR11528">
    <property type="entry name" value="HEAT SHOCK PROTEIN 90 FAMILY MEMBER"/>
    <property type="match status" value="1"/>
</dbReference>
<dbReference type="InterPro" id="IPR020568">
    <property type="entry name" value="Ribosomal_Su5_D2-typ_SF"/>
</dbReference>
<feature type="binding site" evidence="6">
    <location>
        <position position="32"/>
    </location>
    <ligand>
        <name>ATP</name>
        <dbReference type="ChEBI" id="CHEBI:30616"/>
    </ligand>
</feature>
<gene>
    <name evidence="5" type="primary">htpG</name>
    <name evidence="8" type="ORF">SAMN04487834_100121</name>
</gene>
<dbReference type="Proteomes" id="UP000183028">
    <property type="component" value="Unassembled WGS sequence"/>
</dbReference>